<evidence type="ECO:0000256" key="1">
    <source>
        <dbReference type="SAM" id="MobiDB-lite"/>
    </source>
</evidence>
<name>A0A316YWK6_9BASI</name>
<dbReference type="Pfam" id="PF04419">
    <property type="entry name" value="SERF-like_N"/>
    <property type="match status" value="1"/>
</dbReference>
<sequence>MGNGNRAQQKRERNAAAAKKEPKSQLKTNQAAMNVICMNCRQTFLQTVREPAVSSDTLMSI</sequence>
<dbReference type="PANTHER" id="PTHR33788">
    <property type="entry name" value="OS07G0114300 PROTEIN"/>
    <property type="match status" value="1"/>
</dbReference>
<dbReference type="InParanoid" id="A0A316YWK6"/>
<dbReference type="InterPro" id="IPR026939">
    <property type="entry name" value="ZNF706/At2g23090_sf"/>
</dbReference>
<dbReference type="Proteomes" id="UP000245768">
    <property type="component" value="Unassembled WGS sequence"/>
</dbReference>
<evidence type="ECO:0000313" key="3">
    <source>
        <dbReference type="EMBL" id="PWN93164.1"/>
    </source>
</evidence>
<reference evidence="3" key="1">
    <citation type="journal article" date="2018" name="Mol. Biol. Evol.">
        <title>Broad Genomic Sampling Reveals a Smut Pathogenic Ancestry of the Fungal Clade Ustilaginomycotina.</title>
        <authorList>
            <person name="Kijpornyongpan T."/>
            <person name="Mondo S.J."/>
            <person name="Barry K."/>
            <person name="Sandor L."/>
            <person name="Lee J."/>
            <person name="Lipzen A."/>
            <person name="Pangilinan J."/>
            <person name="LaButti K."/>
            <person name="Hainaut M."/>
            <person name="Henrissat B."/>
            <person name="Grigoriev I.V."/>
            <person name="Spatafora J.W."/>
            <person name="Aime M.C."/>
        </authorList>
    </citation>
    <scope>NUCLEOTIDE SEQUENCE [LARGE SCALE GENOMIC DNA]</scope>
    <source>
        <strain evidence="3">MCA 4198</strain>
    </source>
</reference>
<protein>
    <submittedName>
        <fullName evidence="3">DUF1909-domain-containing protein</fullName>
    </submittedName>
</protein>
<keyword evidence="4" id="KW-1185">Reference proteome</keyword>
<dbReference type="AlphaFoldDB" id="A0A316YWK6"/>
<feature type="domain" description="Small EDRK-rich factor-like N-terminal" evidence="2">
    <location>
        <begin position="1"/>
        <end position="34"/>
    </location>
</feature>
<dbReference type="InterPro" id="IPR007513">
    <property type="entry name" value="SERF-like_N"/>
</dbReference>
<dbReference type="OrthoDB" id="370932at2759"/>
<dbReference type="RefSeq" id="XP_025380362.1">
    <property type="nucleotide sequence ID" value="XM_025520403.1"/>
</dbReference>
<dbReference type="SUPFAM" id="SSF118359">
    <property type="entry name" value="Expressed protein At2g23090/F21P24.15"/>
    <property type="match status" value="1"/>
</dbReference>
<dbReference type="EMBL" id="KZ819634">
    <property type="protein sequence ID" value="PWN93164.1"/>
    <property type="molecule type" value="Genomic_DNA"/>
</dbReference>
<dbReference type="GeneID" id="37042319"/>
<dbReference type="InterPro" id="IPR039713">
    <property type="entry name" value="At2g23090-like"/>
</dbReference>
<dbReference type="PANTHER" id="PTHR33788:SF1">
    <property type="entry name" value="ZINC-BINDING PROTEIN"/>
    <property type="match status" value="1"/>
</dbReference>
<evidence type="ECO:0000259" key="2">
    <source>
        <dbReference type="Pfam" id="PF04419"/>
    </source>
</evidence>
<accession>A0A316YWK6</accession>
<proteinExistence type="predicted"/>
<evidence type="ECO:0000313" key="4">
    <source>
        <dbReference type="Proteomes" id="UP000245768"/>
    </source>
</evidence>
<gene>
    <name evidence="3" type="ORF">FA10DRAFT_263858</name>
</gene>
<organism evidence="3 4">
    <name type="scientific">Acaromyces ingoldii</name>
    <dbReference type="NCBI Taxonomy" id="215250"/>
    <lineage>
        <taxon>Eukaryota</taxon>
        <taxon>Fungi</taxon>
        <taxon>Dikarya</taxon>
        <taxon>Basidiomycota</taxon>
        <taxon>Ustilaginomycotina</taxon>
        <taxon>Exobasidiomycetes</taxon>
        <taxon>Exobasidiales</taxon>
        <taxon>Cryptobasidiaceae</taxon>
        <taxon>Acaromyces</taxon>
    </lineage>
</organism>
<feature type="compositionally biased region" description="Basic and acidic residues" evidence="1">
    <location>
        <begin position="9"/>
        <end position="24"/>
    </location>
</feature>
<feature type="region of interest" description="Disordered" evidence="1">
    <location>
        <begin position="1"/>
        <end position="27"/>
    </location>
</feature>
<dbReference type="Gene3D" id="4.10.1050.10">
    <property type="entry name" value="At2g23090-like"/>
    <property type="match status" value="1"/>
</dbReference>